<proteinExistence type="predicted"/>
<gene>
    <name evidence="1" type="ORF">HOLleu_27116</name>
</gene>
<protein>
    <submittedName>
        <fullName evidence="1">Uncharacterized protein</fullName>
    </submittedName>
</protein>
<dbReference type="InterPro" id="IPR053259">
    <property type="entry name" value="Golvesin-related_Golgi"/>
</dbReference>
<sequence>MAKYSLTLRRITKLTFLLLICCLFYILAYQWATREKKQVNLLGHSHDIDISHRDNGRVEHTEMDGDVQILPWSLKLKNYVPNAFAYPVTYSSIRNPILSFFHSPKSGGLTVRDCMLRLYRKLKKDEPVMAAFFTVSETQEKLLNNVSKVSDYYMGDSAMGICDHVGDRPCSYFTMWREPYERIISQYFWCRVGRGGQTPSCNTTLEKYTLVSCSLLFRQLTARVLCHQKRSVNGQFNVSWKCDPKPTTIDHLKKSRKEREVVLTYFLENLDKMFTVIGLKEEFNTSLKLFETTYREPFYEACHSMHSNEGFYVDGRENKAKNKKLVQESKQRLMANEEIRQCLYEDVKLYEKAKEIFAMQTKNSPSFK</sequence>
<dbReference type="PANTHER" id="PTHR32301:SF6">
    <property type="entry name" value="GOLVESIN-RELATED"/>
    <property type="match status" value="1"/>
</dbReference>
<name>A0A9Q1H3A5_HOLLE</name>
<evidence type="ECO:0000313" key="2">
    <source>
        <dbReference type="Proteomes" id="UP001152320"/>
    </source>
</evidence>
<dbReference type="AlphaFoldDB" id="A0A9Q1H3A5"/>
<dbReference type="EMBL" id="JAIZAY010000013">
    <property type="protein sequence ID" value="KAJ8030646.1"/>
    <property type="molecule type" value="Genomic_DNA"/>
</dbReference>
<dbReference type="PANTHER" id="PTHR32301">
    <property type="entry name" value="COUNTIN RECEPTOR CNR3-RELATED"/>
    <property type="match status" value="1"/>
</dbReference>
<keyword evidence="2" id="KW-1185">Reference proteome</keyword>
<dbReference type="Gene3D" id="3.40.50.300">
    <property type="entry name" value="P-loop containing nucleotide triphosphate hydrolases"/>
    <property type="match status" value="1"/>
</dbReference>
<comment type="caution">
    <text evidence="1">The sequence shown here is derived from an EMBL/GenBank/DDBJ whole genome shotgun (WGS) entry which is preliminary data.</text>
</comment>
<accession>A0A9Q1H3A5</accession>
<evidence type="ECO:0000313" key="1">
    <source>
        <dbReference type="EMBL" id="KAJ8030646.1"/>
    </source>
</evidence>
<dbReference type="InterPro" id="IPR027417">
    <property type="entry name" value="P-loop_NTPase"/>
</dbReference>
<organism evidence="1 2">
    <name type="scientific">Holothuria leucospilota</name>
    <name type="common">Black long sea cucumber</name>
    <name type="synonym">Mertensiothuria leucospilota</name>
    <dbReference type="NCBI Taxonomy" id="206669"/>
    <lineage>
        <taxon>Eukaryota</taxon>
        <taxon>Metazoa</taxon>
        <taxon>Echinodermata</taxon>
        <taxon>Eleutherozoa</taxon>
        <taxon>Echinozoa</taxon>
        <taxon>Holothuroidea</taxon>
        <taxon>Aspidochirotacea</taxon>
        <taxon>Aspidochirotida</taxon>
        <taxon>Holothuriidae</taxon>
        <taxon>Holothuria</taxon>
    </lineage>
</organism>
<reference evidence="1" key="1">
    <citation type="submission" date="2021-10" db="EMBL/GenBank/DDBJ databases">
        <title>Tropical sea cucumber genome reveals ecological adaptation and Cuvierian tubules defense mechanism.</title>
        <authorList>
            <person name="Chen T."/>
        </authorList>
    </citation>
    <scope>NUCLEOTIDE SEQUENCE</scope>
    <source>
        <strain evidence="1">Nanhai2018</strain>
        <tissue evidence="1">Muscle</tissue>
    </source>
</reference>
<dbReference type="Proteomes" id="UP001152320">
    <property type="component" value="Chromosome 13"/>
</dbReference>
<dbReference type="OrthoDB" id="10010208at2759"/>